<dbReference type="AlphaFoldDB" id="A0A517TBL6"/>
<evidence type="ECO:0000313" key="1">
    <source>
        <dbReference type="EMBL" id="QDT65759.1"/>
    </source>
</evidence>
<sequence>MGRGRFFIRVSSRRTIKSIKIGSVVPGNTTSSNLSICPALCWHCNAAKRPFALFHTGCPVQQCNVESLLARSASHKPAFCEQGQSHRIPSQRCELPILWKCPPPQPLSLSFAIQTATLETLRSLENRSREWQRPGGLVLWLPTAFNSVGSPPGSCFASLLNATQPRS</sequence>
<dbReference type="KEGG" id="chya:V22_30200"/>
<accession>A0A517TBL6</accession>
<evidence type="ECO:0000313" key="2">
    <source>
        <dbReference type="Proteomes" id="UP000319976"/>
    </source>
</evidence>
<dbReference type="EMBL" id="CP036316">
    <property type="protein sequence ID" value="QDT65759.1"/>
    <property type="molecule type" value="Genomic_DNA"/>
</dbReference>
<organism evidence="1 2">
    <name type="scientific">Calycomorphotria hydatis</name>
    <dbReference type="NCBI Taxonomy" id="2528027"/>
    <lineage>
        <taxon>Bacteria</taxon>
        <taxon>Pseudomonadati</taxon>
        <taxon>Planctomycetota</taxon>
        <taxon>Planctomycetia</taxon>
        <taxon>Planctomycetales</taxon>
        <taxon>Planctomycetaceae</taxon>
        <taxon>Calycomorphotria</taxon>
    </lineage>
</organism>
<protein>
    <submittedName>
        <fullName evidence="1">Uncharacterized protein</fullName>
    </submittedName>
</protein>
<reference evidence="1 2" key="1">
    <citation type="submission" date="2019-02" db="EMBL/GenBank/DDBJ databases">
        <title>Deep-cultivation of Planctomycetes and their phenomic and genomic characterization uncovers novel biology.</title>
        <authorList>
            <person name="Wiegand S."/>
            <person name="Jogler M."/>
            <person name="Boedeker C."/>
            <person name="Pinto D."/>
            <person name="Vollmers J."/>
            <person name="Rivas-Marin E."/>
            <person name="Kohn T."/>
            <person name="Peeters S.H."/>
            <person name="Heuer A."/>
            <person name="Rast P."/>
            <person name="Oberbeckmann S."/>
            <person name="Bunk B."/>
            <person name="Jeske O."/>
            <person name="Meyerdierks A."/>
            <person name="Storesund J.E."/>
            <person name="Kallscheuer N."/>
            <person name="Luecker S."/>
            <person name="Lage O.M."/>
            <person name="Pohl T."/>
            <person name="Merkel B.J."/>
            <person name="Hornburger P."/>
            <person name="Mueller R.-W."/>
            <person name="Bruemmer F."/>
            <person name="Labrenz M."/>
            <person name="Spormann A.M."/>
            <person name="Op den Camp H."/>
            <person name="Overmann J."/>
            <person name="Amann R."/>
            <person name="Jetten M.S.M."/>
            <person name="Mascher T."/>
            <person name="Medema M.H."/>
            <person name="Devos D.P."/>
            <person name="Kaster A.-K."/>
            <person name="Ovreas L."/>
            <person name="Rohde M."/>
            <person name="Galperin M.Y."/>
            <person name="Jogler C."/>
        </authorList>
    </citation>
    <scope>NUCLEOTIDE SEQUENCE [LARGE SCALE GENOMIC DNA]</scope>
    <source>
        <strain evidence="1 2">V22</strain>
    </source>
</reference>
<keyword evidence="2" id="KW-1185">Reference proteome</keyword>
<gene>
    <name evidence="1" type="ORF">V22_30200</name>
</gene>
<dbReference type="Proteomes" id="UP000319976">
    <property type="component" value="Chromosome"/>
</dbReference>
<proteinExistence type="predicted"/>
<name>A0A517TBL6_9PLAN</name>